<evidence type="ECO:0000256" key="3">
    <source>
        <dbReference type="ARBA" id="ARBA00022771"/>
    </source>
</evidence>
<dbReference type="GO" id="GO:0008270">
    <property type="term" value="F:zinc ion binding"/>
    <property type="evidence" value="ECO:0007669"/>
    <property type="project" value="UniProtKB-KW"/>
</dbReference>
<dbReference type="EMBL" id="JAAAIP010000035">
    <property type="protein sequence ID" value="KAG0328412.1"/>
    <property type="molecule type" value="Genomic_DNA"/>
</dbReference>
<dbReference type="PROSITE" id="PS50114">
    <property type="entry name" value="GATA_ZN_FINGER_2"/>
    <property type="match status" value="1"/>
</dbReference>
<dbReference type="SUPFAM" id="SSF57716">
    <property type="entry name" value="Glucocorticoid receptor-like (DNA-binding domain)"/>
    <property type="match status" value="1"/>
</dbReference>
<dbReference type="GO" id="GO:0000122">
    <property type="term" value="P:negative regulation of transcription by RNA polymerase II"/>
    <property type="evidence" value="ECO:0007669"/>
    <property type="project" value="TreeGrafter"/>
</dbReference>
<feature type="region of interest" description="Disordered" evidence="7">
    <location>
        <begin position="291"/>
        <end position="449"/>
    </location>
</feature>
<gene>
    <name evidence="9" type="ORF">BGZ99_005427</name>
</gene>
<evidence type="ECO:0000259" key="8">
    <source>
        <dbReference type="PROSITE" id="PS50114"/>
    </source>
</evidence>
<feature type="compositionally biased region" description="Low complexity" evidence="7">
    <location>
        <begin position="305"/>
        <end position="323"/>
    </location>
</feature>
<feature type="region of interest" description="Disordered" evidence="7">
    <location>
        <begin position="207"/>
        <end position="245"/>
    </location>
</feature>
<keyword evidence="4" id="KW-0862">Zinc</keyword>
<evidence type="ECO:0000256" key="5">
    <source>
        <dbReference type="ARBA" id="ARBA00023242"/>
    </source>
</evidence>
<evidence type="ECO:0000256" key="4">
    <source>
        <dbReference type="ARBA" id="ARBA00022833"/>
    </source>
</evidence>
<sequence>MDLGSPVVAATSTDSDNRASLHGISASLTQSFADKLLQQHLLSKSRNLVPQSTVPQSTVNKPNAPIQDLATTILRNMPDAKTLEALQQLQQLQRQHSSSQTQSILGTSSSTSLANSSWRPSSTIQTSTDDDDDLQPTPEQQEYFRQQLLKHQQQVQQQQYQQKLLLQAQLHLQQHQQQQSPKQTQTTNDDDPFGELDAVKASSAVLTFPQSTSGTRTGATAAVSTTPLQKTSTKSQKPMKQSSRPPRALECFNCKVTQTPLWRRTLDRKHSLCNACGLYYKQYNGHRPLHVRQKPSMSQGHPRDSSAPYTLAPSPTSPTSSSYRAVIAPKKDQASSPSSSPSIASPGSMDLETESVSSAGSESPDKTVASSKDQNRDTLDGDDGSDSSSEERRALSEAVSDEATSPMSFAQTSAFTSPVMPSSCDSSPLSSSEGDLFSPSSSSSPLTSAEMSFTGPMSMYTLPPTALGNMNMASLTASASMLFNATPTSVMGQNSALSSSFATPSKSLIFDDARFQTLVEHMRPGQMYKFLNILEKRCHVLRSRLGMPPTAASTLDHEQQLLNLLQPQQQQHVAKSEGGFQDMSMSSVKESTSNDIWSAATSATFQQQSNFLIASFLNQQDAGNAFLGRSMDMDDGDSKTEKSEDALGMQYFASSLPSSSTASLLTSGLNWQSNPNSIAIYANE</sequence>
<feature type="compositionally biased region" description="Low complexity" evidence="7">
    <location>
        <begin position="175"/>
        <end position="185"/>
    </location>
</feature>
<dbReference type="InterPro" id="IPR039355">
    <property type="entry name" value="Transcription_factor_GATA"/>
</dbReference>
<dbReference type="Proteomes" id="UP000738325">
    <property type="component" value="Unassembled WGS sequence"/>
</dbReference>
<dbReference type="SMART" id="SM00401">
    <property type="entry name" value="ZnF_GATA"/>
    <property type="match status" value="1"/>
</dbReference>
<keyword evidence="2" id="KW-0479">Metal-binding</keyword>
<dbReference type="Gene3D" id="3.30.50.10">
    <property type="entry name" value="Erythroid Transcription Factor GATA-1, subunit A"/>
    <property type="match status" value="1"/>
</dbReference>
<evidence type="ECO:0000313" key="9">
    <source>
        <dbReference type="EMBL" id="KAG0328412.1"/>
    </source>
</evidence>
<dbReference type="InterPro" id="IPR000679">
    <property type="entry name" value="Znf_GATA"/>
</dbReference>
<feature type="compositionally biased region" description="Polar residues" evidence="7">
    <location>
        <begin position="227"/>
        <end position="244"/>
    </location>
</feature>
<accession>A0A9P6RWQ3</accession>
<feature type="region of interest" description="Disordered" evidence="7">
    <location>
        <begin position="97"/>
        <end position="137"/>
    </location>
</feature>
<feature type="compositionally biased region" description="Low complexity" evidence="7">
    <location>
        <begin position="335"/>
        <end position="348"/>
    </location>
</feature>
<evidence type="ECO:0000256" key="7">
    <source>
        <dbReference type="SAM" id="MobiDB-lite"/>
    </source>
</evidence>
<dbReference type="PANTHER" id="PTHR10071">
    <property type="entry name" value="TRANSCRIPTION FACTOR GATA FAMILY MEMBER"/>
    <property type="match status" value="1"/>
</dbReference>
<dbReference type="GO" id="GO:0005634">
    <property type="term" value="C:nucleus"/>
    <property type="evidence" value="ECO:0007669"/>
    <property type="project" value="UniProtKB-SubCell"/>
</dbReference>
<dbReference type="InterPro" id="IPR013088">
    <property type="entry name" value="Znf_NHR/GATA"/>
</dbReference>
<proteinExistence type="predicted"/>
<evidence type="ECO:0000256" key="6">
    <source>
        <dbReference type="PROSITE-ProRule" id="PRU00094"/>
    </source>
</evidence>
<dbReference type="GO" id="GO:0000981">
    <property type="term" value="F:DNA-binding transcription factor activity, RNA polymerase II-specific"/>
    <property type="evidence" value="ECO:0007669"/>
    <property type="project" value="TreeGrafter"/>
</dbReference>
<evidence type="ECO:0000313" key="10">
    <source>
        <dbReference type="Proteomes" id="UP000738325"/>
    </source>
</evidence>
<keyword evidence="10" id="KW-1185">Reference proteome</keyword>
<keyword evidence="5" id="KW-0539">Nucleus</keyword>
<dbReference type="Pfam" id="PF00320">
    <property type="entry name" value="GATA"/>
    <property type="match status" value="1"/>
</dbReference>
<feature type="compositionally biased region" description="Polar residues" evidence="7">
    <location>
        <begin position="402"/>
        <end position="420"/>
    </location>
</feature>
<organism evidence="9 10">
    <name type="scientific">Dissophora globulifera</name>
    <dbReference type="NCBI Taxonomy" id="979702"/>
    <lineage>
        <taxon>Eukaryota</taxon>
        <taxon>Fungi</taxon>
        <taxon>Fungi incertae sedis</taxon>
        <taxon>Mucoromycota</taxon>
        <taxon>Mortierellomycotina</taxon>
        <taxon>Mortierellomycetes</taxon>
        <taxon>Mortierellales</taxon>
        <taxon>Mortierellaceae</taxon>
        <taxon>Dissophora</taxon>
    </lineage>
</organism>
<keyword evidence="3 6" id="KW-0863">Zinc-finger</keyword>
<dbReference type="OrthoDB" id="515401at2759"/>
<feature type="domain" description="GATA-type" evidence="8">
    <location>
        <begin position="245"/>
        <end position="299"/>
    </location>
</feature>
<dbReference type="AlphaFoldDB" id="A0A9P6RWQ3"/>
<dbReference type="GO" id="GO:0045944">
    <property type="term" value="P:positive regulation of transcription by RNA polymerase II"/>
    <property type="evidence" value="ECO:0007669"/>
    <property type="project" value="TreeGrafter"/>
</dbReference>
<protein>
    <recommendedName>
        <fullName evidence="8">GATA-type domain-containing protein</fullName>
    </recommendedName>
</protein>
<comment type="caution">
    <text evidence="9">The sequence shown here is derived from an EMBL/GenBank/DDBJ whole genome shotgun (WGS) entry which is preliminary data.</text>
</comment>
<feature type="region of interest" description="Disordered" evidence="7">
    <location>
        <begin position="175"/>
        <end position="195"/>
    </location>
</feature>
<dbReference type="PANTHER" id="PTHR10071:SF281">
    <property type="entry name" value="BOX A-BINDING FACTOR-RELATED"/>
    <property type="match status" value="1"/>
</dbReference>
<reference evidence="9" key="1">
    <citation type="journal article" date="2020" name="Fungal Divers.">
        <title>Resolving the Mortierellaceae phylogeny through synthesis of multi-gene phylogenetics and phylogenomics.</title>
        <authorList>
            <person name="Vandepol N."/>
            <person name="Liber J."/>
            <person name="Desiro A."/>
            <person name="Na H."/>
            <person name="Kennedy M."/>
            <person name="Barry K."/>
            <person name="Grigoriev I.V."/>
            <person name="Miller A.N."/>
            <person name="O'Donnell K."/>
            <person name="Stajich J.E."/>
            <person name="Bonito G."/>
        </authorList>
    </citation>
    <scope>NUCLEOTIDE SEQUENCE</scope>
    <source>
        <strain evidence="9">REB-010B</strain>
    </source>
</reference>
<feature type="compositionally biased region" description="Low complexity" evidence="7">
    <location>
        <begin position="97"/>
        <end position="127"/>
    </location>
</feature>
<name>A0A9P6RWQ3_9FUNG</name>
<dbReference type="CDD" id="cd00202">
    <property type="entry name" value="ZnF_GATA"/>
    <property type="match status" value="1"/>
</dbReference>
<feature type="compositionally biased region" description="Low complexity" evidence="7">
    <location>
        <begin position="211"/>
        <end position="226"/>
    </location>
</feature>
<dbReference type="GO" id="GO:0000978">
    <property type="term" value="F:RNA polymerase II cis-regulatory region sequence-specific DNA binding"/>
    <property type="evidence" value="ECO:0007669"/>
    <property type="project" value="TreeGrafter"/>
</dbReference>
<feature type="compositionally biased region" description="Low complexity" evidence="7">
    <location>
        <begin position="421"/>
        <end position="449"/>
    </location>
</feature>
<evidence type="ECO:0000256" key="2">
    <source>
        <dbReference type="ARBA" id="ARBA00022723"/>
    </source>
</evidence>
<evidence type="ECO:0000256" key="1">
    <source>
        <dbReference type="ARBA" id="ARBA00004123"/>
    </source>
</evidence>
<comment type="subcellular location">
    <subcellularLocation>
        <location evidence="1">Nucleus</location>
    </subcellularLocation>
</comment>